<keyword evidence="2" id="KW-1185">Reference proteome</keyword>
<dbReference type="KEGG" id="gfs:119643166"/>
<dbReference type="Proteomes" id="UP000092443">
    <property type="component" value="Unplaced"/>
</dbReference>
<feature type="region of interest" description="Disordered" evidence="1">
    <location>
        <begin position="135"/>
        <end position="158"/>
    </location>
</feature>
<accession>A0A9C5ZL72</accession>
<name>A0A9C5ZL72_9MUSC</name>
<proteinExistence type="predicted"/>
<dbReference type="RefSeq" id="XP_037898439.1">
    <property type="nucleotide sequence ID" value="XM_038042511.1"/>
</dbReference>
<protein>
    <submittedName>
        <fullName evidence="3">Down syndrome cell adhesion molecule-like protein Dscam2</fullName>
    </submittedName>
</protein>
<evidence type="ECO:0000256" key="1">
    <source>
        <dbReference type="SAM" id="MobiDB-lite"/>
    </source>
</evidence>
<evidence type="ECO:0000313" key="3">
    <source>
        <dbReference type="RefSeq" id="XP_037898439.1"/>
    </source>
</evidence>
<organism evidence="2 3">
    <name type="scientific">Glossina fuscipes</name>
    <dbReference type="NCBI Taxonomy" id="7396"/>
    <lineage>
        <taxon>Eukaryota</taxon>
        <taxon>Metazoa</taxon>
        <taxon>Ecdysozoa</taxon>
        <taxon>Arthropoda</taxon>
        <taxon>Hexapoda</taxon>
        <taxon>Insecta</taxon>
        <taxon>Pterygota</taxon>
        <taxon>Neoptera</taxon>
        <taxon>Endopterygota</taxon>
        <taxon>Diptera</taxon>
        <taxon>Brachycera</taxon>
        <taxon>Muscomorpha</taxon>
        <taxon>Hippoboscoidea</taxon>
        <taxon>Glossinidae</taxon>
        <taxon>Glossina</taxon>
    </lineage>
</organism>
<gene>
    <name evidence="3" type="primary">LOC119643166</name>
</gene>
<feature type="non-terminal residue" evidence="3">
    <location>
        <position position="1"/>
    </location>
</feature>
<sequence length="158" mass="17865">SSKNRRRHSRKTEPESEESESDPDQLTSSRTESSNQPEGKIKHSIIYHGAQSSTSSDLSPMSEQKSLPRRGRSRYHHQIYQFSTNTTPRHHNSSKTSSSNHPNKLLSPRVGAGNLKSISSTFKSQDSIQCHIPTLVKSPSITQHHQHHQQQLKHNQST</sequence>
<dbReference type="GeneID" id="119643166"/>
<reference evidence="3" key="1">
    <citation type="submission" date="2025-08" db="UniProtKB">
        <authorList>
            <consortium name="RefSeq"/>
        </authorList>
    </citation>
    <scope>IDENTIFICATION</scope>
    <source>
        <tissue evidence="3">Whole body pupa</tissue>
    </source>
</reference>
<feature type="region of interest" description="Disordered" evidence="1">
    <location>
        <begin position="1"/>
        <end position="112"/>
    </location>
</feature>
<feature type="non-terminal residue" evidence="3">
    <location>
        <position position="158"/>
    </location>
</feature>
<dbReference type="AlphaFoldDB" id="A0A9C5ZL72"/>
<feature type="compositionally biased region" description="Basic residues" evidence="1">
    <location>
        <begin position="1"/>
        <end position="10"/>
    </location>
</feature>
<feature type="compositionally biased region" description="Polar residues" evidence="1">
    <location>
        <begin position="25"/>
        <end position="37"/>
    </location>
</feature>
<evidence type="ECO:0000313" key="2">
    <source>
        <dbReference type="Proteomes" id="UP000092443"/>
    </source>
</evidence>
<feature type="compositionally biased region" description="Basic residues" evidence="1">
    <location>
        <begin position="67"/>
        <end position="77"/>
    </location>
</feature>
<feature type="compositionally biased region" description="Low complexity" evidence="1">
    <location>
        <begin position="94"/>
        <end position="103"/>
    </location>
</feature>
<feature type="compositionally biased region" description="Polar residues" evidence="1">
    <location>
        <begin position="50"/>
        <end position="65"/>
    </location>
</feature>